<comment type="caution">
    <text evidence="1">The sequence shown here is derived from an EMBL/GenBank/DDBJ whole genome shotgun (WGS) entry which is preliminary data.</text>
</comment>
<evidence type="ECO:0000313" key="2">
    <source>
        <dbReference type="Proteomes" id="UP000765845"/>
    </source>
</evidence>
<dbReference type="SUPFAM" id="SSF52091">
    <property type="entry name" value="SpoIIaa-like"/>
    <property type="match status" value="1"/>
</dbReference>
<name>A0ABX1GG86_9GAMM</name>
<dbReference type="EMBL" id="JAAWWK010000004">
    <property type="protein sequence ID" value="NKI18214.1"/>
    <property type="molecule type" value="Genomic_DNA"/>
</dbReference>
<dbReference type="InterPro" id="IPR036513">
    <property type="entry name" value="STAS_dom_sf"/>
</dbReference>
<proteinExistence type="predicted"/>
<sequence length="128" mass="14736">MITVTPTDQGRVDVEIEGTITKEDMQVFLEQLSTVAEGMEHGHMLFKVTDFHWPSLGAVGFELSHFGQFLRAYKHFERAAVVCHKSWIRKVGEWEGHLFSWISIRAFTPEEEALAIHWLEHGDREQAA</sequence>
<dbReference type="Gene3D" id="3.40.50.10600">
    <property type="entry name" value="SpoIIaa-like domains"/>
    <property type="match status" value="1"/>
</dbReference>
<organism evidence="1 2">
    <name type="scientific">Spongiibacter thalassae</name>
    <dbReference type="NCBI Taxonomy" id="2721624"/>
    <lineage>
        <taxon>Bacteria</taxon>
        <taxon>Pseudomonadati</taxon>
        <taxon>Pseudomonadota</taxon>
        <taxon>Gammaproteobacteria</taxon>
        <taxon>Cellvibrionales</taxon>
        <taxon>Spongiibacteraceae</taxon>
        <taxon>Spongiibacter</taxon>
    </lineage>
</organism>
<reference evidence="1 2" key="1">
    <citation type="submission" date="2020-04" db="EMBL/GenBank/DDBJ databases">
        <authorList>
            <person name="Yoon J."/>
        </authorList>
    </citation>
    <scope>NUCLEOTIDE SEQUENCE [LARGE SCALE GENOMIC DNA]</scope>
    <source>
        <strain evidence="1 2">KMU-166</strain>
    </source>
</reference>
<protein>
    <submittedName>
        <fullName evidence="1">STAS/SEC14 domain-containing protein</fullName>
    </submittedName>
</protein>
<evidence type="ECO:0000313" key="1">
    <source>
        <dbReference type="EMBL" id="NKI18214.1"/>
    </source>
</evidence>
<dbReference type="Proteomes" id="UP000765845">
    <property type="component" value="Unassembled WGS sequence"/>
</dbReference>
<keyword evidence="2" id="KW-1185">Reference proteome</keyword>
<accession>A0ABX1GG86</accession>
<dbReference type="InterPro" id="IPR021866">
    <property type="entry name" value="SpoIIAA-like"/>
</dbReference>
<dbReference type="Pfam" id="PF11964">
    <property type="entry name" value="SpoIIAA-like"/>
    <property type="match status" value="1"/>
</dbReference>
<dbReference type="InterPro" id="IPR038396">
    <property type="entry name" value="SpoIIAA-like_sf"/>
</dbReference>
<gene>
    <name evidence="1" type="ORF">HCU74_12435</name>
</gene>
<dbReference type="RefSeq" id="WP_168450736.1">
    <property type="nucleotide sequence ID" value="NZ_JAAWWK010000004.1"/>
</dbReference>